<feature type="coiled-coil region" evidence="2">
    <location>
        <begin position="456"/>
        <end position="490"/>
    </location>
</feature>
<organism evidence="5 6">
    <name type="scientific">Funneliformis mosseae</name>
    <name type="common">Endomycorrhizal fungus</name>
    <name type="synonym">Glomus mosseae</name>
    <dbReference type="NCBI Taxonomy" id="27381"/>
    <lineage>
        <taxon>Eukaryota</taxon>
        <taxon>Fungi</taxon>
        <taxon>Fungi incertae sedis</taxon>
        <taxon>Mucoromycota</taxon>
        <taxon>Glomeromycotina</taxon>
        <taxon>Glomeromycetes</taxon>
        <taxon>Glomerales</taxon>
        <taxon>Glomeraceae</taxon>
        <taxon>Funneliformis</taxon>
    </lineage>
</organism>
<proteinExistence type="predicted"/>
<evidence type="ECO:0000313" key="6">
    <source>
        <dbReference type="Proteomes" id="UP000789375"/>
    </source>
</evidence>
<dbReference type="Proteomes" id="UP000789375">
    <property type="component" value="Unassembled WGS sequence"/>
</dbReference>
<evidence type="ECO:0000256" key="3">
    <source>
        <dbReference type="SAM" id="MobiDB-lite"/>
    </source>
</evidence>
<dbReference type="PROSITE" id="PS50157">
    <property type="entry name" value="ZINC_FINGER_C2H2_2"/>
    <property type="match status" value="1"/>
</dbReference>
<name>A0A9N8YZI0_FUNMO</name>
<feature type="compositionally biased region" description="Polar residues" evidence="3">
    <location>
        <begin position="411"/>
        <end position="448"/>
    </location>
</feature>
<dbReference type="InterPro" id="IPR016197">
    <property type="entry name" value="Chromo-like_dom_sf"/>
</dbReference>
<reference evidence="5" key="1">
    <citation type="submission" date="2021-06" db="EMBL/GenBank/DDBJ databases">
        <authorList>
            <person name="Kallberg Y."/>
            <person name="Tangrot J."/>
            <person name="Rosling A."/>
        </authorList>
    </citation>
    <scope>NUCLEOTIDE SEQUENCE</scope>
    <source>
        <strain evidence="5">87-6 pot B 2015</strain>
    </source>
</reference>
<feature type="domain" description="C2H2-type" evidence="4">
    <location>
        <begin position="819"/>
        <end position="850"/>
    </location>
</feature>
<dbReference type="GO" id="GO:0008270">
    <property type="term" value="F:zinc ion binding"/>
    <property type="evidence" value="ECO:0007669"/>
    <property type="project" value="UniProtKB-KW"/>
</dbReference>
<keyword evidence="1" id="KW-0479">Metal-binding</keyword>
<keyword evidence="6" id="KW-1185">Reference proteome</keyword>
<evidence type="ECO:0000313" key="5">
    <source>
        <dbReference type="EMBL" id="CAG8466053.1"/>
    </source>
</evidence>
<dbReference type="Gene3D" id="2.40.50.40">
    <property type="match status" value="1"/>
</dbReference>
<dbReference type="AlphaFoldDB" id="A0A9N8YZI0"/>
<dbReference type="InterPro" id="IPR036236">
    <property type="entry name" value="Znf_C2H2_sf"/>
</dbReference>
<feature type="region of interest" description="Disordered" evidence="3">
    <location>
        <begin position="372"/>
        <end position="395"/>
    </location>
</feature>
<feature type="coiled-coil region" evidence="2">
    <location>
        <begin position="533"/>
        <end position="641"/>
    </location>
</feature>
<sequence>MTRRKSAPKKQQVESYFDAERILDEKKEDGKWYYLIKWLEEAPQNDVQDLDDKPDNEVMNLDKTDDKINEVDDKINFNQLNQVLDKYCHINTSQSSEPKKDANNFHKIKFSPKVKLVKISPIQPIIASNTPIKSNILIVEHNDNESLSSVFNNSKFLMNGYHSANKVINGKKYSLPSQSGRLSLFNLNKRGPDHVQESNDNSTTKKQKTEIVPVPETNNIISNVEPPVLQTTICNDGNDKKDTSQPDESATQSNKVLPSGNSLNSHSVPTSSTHSGAIHVNSETIKQAYSRINNKNASSSGSANSTSSNLSKFRPIAAKIAPAPSQFTISGVAPNVGKVNSSSSVGKLASSSTSTYKQNLPLANRLASIRTPVPVDNFPKSNVSTTSAQIQSDKQHTSYFHKSFVQKNDEVTQSNQSTDSQPSQKVSTPNKQPTANEKSSSNSQNNGKTDLWMNEWAKAKSLNDTLEREKNELLKEKNKYAREVHHLRLEVERRPQSESESSEVIKKYHESIQKLYSKWLETQNKFVTKSKEFTNLETELTKLQSEYTQIKKLVMGKHTEGESLKDDLKKSAQELNKLRDENKNLKADWSCLMRDGAIMMREDYCKITKLQNSLQDLIQQRSNVNEEINRLRKETKQQENSTIAENTAKLMLEIKKRSVGDILKKHDTTQQSLSFSNVNNGNVTTLQRLSFQHRDNPKKLVNTEKRVNQNNFAQGGSSTNVVQARNVPLITKSVRNLHFSKLAEKPNASANAKVQLPPHLRLVQGKRSLGGPLITSAAITSVPSRRLNLHYPMLTDTKTKVTANPIPRYPTKSTQQMNYLCEWNLCKKLFSKKSELKNHLKDHLNFGKVPIGKDKNIDGTDDLVAVKVEF</sequence>
<evidence type="ECO:0000256" key="1">
    <source>
        <dbReference type="PROSITE-ProRule" id="PRU00042"/>
    </source>
</evidence>
<evidence type="ECO:0000259" key="4">
    <source>
        <dbReference type="PROSITE" id="PS50157"/>
    </source>
</evidence>
<dbReference type="SUPFAM" id="SSF57667">
    <property type="entry name" value="beta-beta-alpha zinc fingers"/>
    <property type="match status" value="1"/>
</dbReference>
<dbReference type="InterPro" id="IPR013087">
    <property type="entry name" value="Znf_C2H2_type"/>
</dbReference>
<evidence type="ECO:0000256" key="2">
    <source>
        <dbReference type="SAM" id="Coils"/>
    </source>
</evidence>
<feature type="region of interest" description="Disordered" evidence="3">
    <location>
        <begin position="409"/>
        <end position="451"/>
    </location>
</feature>
<feature type="compositionally biased region" description="Polar residues" evidence="3">
    <location>
        <begin position="379"/>
        <end position="395"/>
    </location>
</feature>
<feature type="region of interest" description="Disordered" evidence="3">
    <location>
        <begin position="184"/>
        <end position="278"/>
    </location>
</feature>
<dbReference type="EMBL" id="CAJVPP010000292">
    <property type="protein sequence ID" value="CAG8466053.1"/>
    <property type="molecule type" value="Genomic_DNA"/>
</dbReference>
<gene>
    <name evidence="5" type="ORF">FMOSSE_LOCUS2280</name>
</gene>
<dbReference type="PROSITE" id="PS00028">
    <property type="entry name" value="ZINC_FINGER_C2H2_1"/>
    <property type="match status" value="1"/>
</dbReference>
<comment type="caution">
    <text evidence="5">The sequence shown here is derived from an EMBL/GenBank/DDBJ whole genome shotgun (WGS) entry which is preliminary data.</text>
</comment>
<dbReference type="SUPFAM" id="SSF54160">
    <property type="entry name" value="Chromo domain-like"/>
    <property type="match status" value="1"/>
</dbReference>
<keyword evidence="2" id="KW-0175">Coiled coil</keyword>
<accession>A0A9N8YZI0</accession>
<protein>
    <submittedName>
        <fullName evidence="5">8042_t:CDS:1</fullName>
    </submittedName>
</protein>
<keyword evidence="1" id="KW-0863">Zinc-finger</keyword>
<feature type="compositionally biased region" description="Polar residues" evidence="3">
    <location>
        <begin position="246"/>
        <end position="278"/>
    </location>
</feature>
<keyword evidence="1" id="KW-0862">Zinc</keyword>